<name>A0A2M6W106_9BACT</name>
<dbReference type="InterPro" id="IPR051797">
    <property type="entry name" value="TrmB-like"/>
</dbReference>
<organism evidence="2 3">
    <name type="scientific">Candidatus Magasanikbacteria bacterium CG10_big_fil_rev_8_21_14_0_10_43_6</name>
    <dbReference type="NCBI Taxonomy" id="1974650"/>
    <lineage>
        <taxon>Bacteria</taxon>
        <taxon>Candidatus Magasanikiibacteriota</taxon>
    </lineage>
</organism>
<dbReference type="PANTHER" id="PTHR34293:SF1">
    <property type="entry name" value="HTH-TYPE TRANSCRIPTIONAL REGULATOR TRMBL2"/>
    <property type="match status" value="1"/>
</dbReference>
<dbReference type="InterPro" id="IPR036388">
    <property type="entry name" value="WH-like_DNA-bd_sf"/>
</dbReference>
<dbReference type="AlphaFoldDB" id="A0A2M6W106"/>
<dbReference type="InterPro" id="IPR002831">
    <property type="entry name" value="Tscrpt_reg_TrmB_N"/>
</dbReference>
<evidence type="ECO:0000313" key="3">
    <source>
        <dbReference type="Proteomes" id="UP000229362"/>
    </source>
</evidence>
<evidence type="ECO:0000259" key="1">
    <source>
        <dbReference type="Pfam" id="PF01978"/>
    </source>
</evidence>
<dbReference type="Pfam" id="PF01978">
    <property type="entry name" value="TrmB"/>
    <property type="match status" value="1"/>
</dbReference>
<comment type="caution">
    <text evidence="2">The sequence shown here is derived from an EMBL/GenBank/DDBJ whole genome shotgun (WGS) entry which is preliminary data.</text>
</comment>
<dbReference type="Proteomes" id="UP000229362">
    <property type="component" value="Unassembled WGS sequence"/>
</dbReference>
<gene>
    <name evidence="2" type="ORF">COU33_02960</name>
</gene>
<dbReference type="SUPFAM" id="SSF46785">
    <property type="entry name" value="Winged helix' DNA-binding domain"/>
    <property type="match status" value="1"/>
</dbReference>
<feature type="domain" description="Transcription regulator TrmB N-terminal" evidence="1">
    <location>
        <begin position="12"/>
        <end position="79"/>
    </location>
</feature>
<evidence type="ECO:0000313" key="2">
    <source>
        <dbReference type="EMBL" id="PIT86484.1"/>
    </source>
</evidence>
<dbReference type="InterPro" id="IPR036390">
    <property type="entry name" value="WH_DNA-bd_sf"/>
</dbReference>
<dbReference type="EMBL" id="PFBZ01000128">
    <property type="protein sequence ID" value="PIT86484.1"/>
    <property type="molecule type" value="Genomic_DNA"/>
</dbReference>
<dbReference type="PANTHER" id="PTHR34293">
    <property type="entry name" value="HTH-TYPE TRANSCRIPTIONAL REGULATOR TRMBL2"/>
    <property type="match status" value="1"/>
</dbReference>
<reference evidence="3" key="1">
    <citation type="submission" date="2017-09" db="EMBL/GenBank/DDBJ databases">
        <title>Depth-based differentiation of microbial function through sediment-hosted aquifers and enrichment of novel symbionts in the deep terrestrial subsurface.</title>
        <authorList>
            <person name="Probst A.J."/>
            <person name="Ladd B."/>
            <person name="Jarett J.K."/>
            <person name="Geller-Mcgrath D.E."/>
            <person name="Sieber C.M.K."/>
            <person name="Emerson J.B."/>
            <person name="Anantharaman K."/>
            <person name="Thomas B.C."/>
            <person name="Malmstrom R."/>
            <person name="Stieglmeier M."/>
            <person name="Klingl A."/>
            <person name="Woyke T."/>
            <person name="Ryan C.M."/>
            <person name="Banfield J.F."/>
        </authorList>
    </citation>
    <scope>NUCLEOTIDE SEQUENCE [LARGE SCALE GENOMIC DNA]</scope>
</reference>
<accession>A0A2M6W106</accession>
<protein>
    <recommendedName>
        <fullName evidence="1">Transcription regulator TrmB N-terminal domain-containing protein</fullName>
    </recommendedName>
</protein>
<sequence>MVLYWYMITDILKKLHFTDKEIQVYLAVLEHGRLTPAQVSKYTHINRTTVYSTAKELVKKGLLTEDIAGTTRTLVALPPTSLERLHEHEKKILDKKKLLTMQAVRELDAFTRETKYSVPKIVFVEEDGVEAHLYRQTPVWNASILERNSEWLGFQDASFVKQYEPWIDWYWEQDSSERIHLKLLSNEKAEEIKKKKFSRRQIRFWNKTENFTATTWVLGDYVTMIISGQRPRSLVEIHDPVLAHNMREVFKGLWKEVFN</sequence>
<dbReference type="Gene3D" id="1.10.10.10">
    <property type="entry name" value="Winged helix-like DNA-binding domain superfamily/Winged helix DNA-binding domain"/>
    <property type="match status" value="1"/>
</dbReference>
<proteinExistence type="predicted"/>